<dbReference type="InterPro" id="IPR052184">
    <property type="entry name" value="SDR_enzymes"/>
</dbReference>
<evidence type="ECO:0000313" key="2">
    <source>
        <dbReference type="Proteomes" id="UP001162880"/>
    </source>
</evidence>
<dbReference type="Pfam" id="PF00106">
    <property type="entry name" value="adh_short"/>
    <property type="match status" value="1"/>
</dbReference>
<dbReference type="Proteomes" id="UP001162880">
    <property type="component" value="Unassembled WGS sequence"/>
</dbReference>
<dbReference type="InterPro" id="IPR002347">
    <property type="entry name" value="SDR_fam"/>
</dbReference>
<comment type="caution">
    <text evidence="1">The sequence shown here is derived from an EMBL/GenBank/DDBJ whole genome shotgun (WGS) entry which is preliminary data.</text>
</comment>
<dbReference type="EMBL" id="JALHLE010000023">
    <property type="protein sequence ID" value="MCJ2179777.1"/>
    <property type="molecule type" value="Genomic_DNA"/>
</dbReference>
<gene>
    <name evidence="1" type="ORF">MTR64_14485</name>
</gene>
<evidence type="ECO:0000313" key="1">
    <source>
        <dbReference type="EMBL" id="MCJ2179777.1"/>
    </source>
</evidence>
<proteinExistence type="predicted"/>
<keyword evidence="2" id="KW-1185">Reference proteome</keyword>
<protein>
    <submittedName>
        <fullName evidence="1">SDR family NAD(P)-dependent oxidoreductase</fullName>
    </submittedName>
</protein>
<dbReference type="PANTHER" id="PTHR45458">
    <property type="entry name" value="SHORT-CHAIN DEHYDROGENASE/REDUCTASE SDR"/>
    <property type="match status" value="1"/>
</dbReference>
<accession>A0ABT0B3Z0</accession>
<dbReference type="InterPro" id="IPR036291">
    <property type="entry name" value="NAD(P)-bd_dom_sf"/>
</dbReference>
<dbReference type="Gene3D" id="3.40.50.720">
    <property type="entry name" value="NAD(P)-binding Rossmann-like Domain"/>
    <property type="match status" value="1"/>
</dbReference>
<sequence length="135" mass="14574">MDYGLWEEILRVNTIGPFRLTVALRPQLARGTRGLVVMMSSDLGSISANAQGQSHAYRTSKTALNMVTKGLAIDLASEGLAVVAMAPGWTRTELGGAHATWSTEDSVANQRRVIAALGREYSGRFINLLGETVPW</sequence>
<dbReference type="PRINTS" id="PR00081">
    <property type="entry name" value="GDHRDH"/>
</dbReference>
<dbReference type="PANTHER" id="PTHR45458:SF1">
    <property type="entry name" value="SHORT CHAIN DEHYDROGENASE"/>
    <property type="match status" value="1"/>
</dbReference>
<dbReference type="SUPFAM" id="SSF51735">
    <property type="entry name" value="NAD(P)-binding Rossmann-fold domains"/>
    <property type="match status" value="1"/>
</dbReference>
<reference evidence="1" key="1">
    <citation type="submission" date="2022-03" db="EMBL/GenBank/DDBJ databases">
        <title>Identification of a novel bacterium isolated from mangrove sediments.</title>
        <authorList>
            <person name="Pan X."/>
        </authorList>
    </citation>
    <scope>NUCLEOTIDE SEQUENCE</scope>
    <source>
        <strain evidence="1">B2580</strain>
    </source>
</reference>
<organism evidence="1 2">
    <name type="scientific">Novosphingobium album</name>
    <name type="common">ex Hu et al. 2023</name>
    <dbReference type="NCBI Taxonomy" id="2930093"/>
    <lineage>
        <taxon>Bacteria</taxon>
        <taxon>Pseudomonadati</taxon>
        <taxon>Pseudomonadota</taxon>
        <taxon>Alphaproteobacteria</taxon>
        <taxon>Sphingomonadales</taxon>
        <taxon>Sphingomonadaceae</taxon>
        <taxon>Novosphingobium</taxon>
    </lineage>
</organism>
<name>A0ABT0B3Z0_9SPHN</name>